<dbReference type="SUPFAM" id="SSF48452">
    <property type="entry name" value="TPR-like"/>
    <property type="match status" value="1"/>
</dbReference>
<feature type="chain" id="PRO_5042979947" evidence="1">
    <location>
        <begin position="24"/>
        <end position="252"/>
    </location>
</feature>
<sequence length="252" mass="29336">MSKRLLSFLFLLMALFPACRLFAQRSQDAEQLGRAIEYFSSAKYHEALLILDRLNKQYTLNPRYLAYLGVCHYYEWNYAEAIQYLDKAIPQLSAFSPHERSFYYWSNAESHFLLGRYDEAIPLYEKMLNLCYENEKADAFYRLGFCRMFAEDWQKACDNYKQAAHYYTYYRPEEQARLVQINNMIAGCEKHIPQPTIPSLSAEIADTIATKIVASSTTSAHTGSRKMLYEAVQRMLASTKLNGIKSFTESKQ</sequence>
<dbReference type="AlphaFoldDB" id="A0AAQ1UHU1"/>
<reference evidence="2 3" key="1">
    <citation type="submission" date="2018-06" db="EMBL/GenBank/DDBJ databases">
        <authorList>
            <consortium name="Pathogen Informatics"/>
            <person name="Doyle S."/>
        </authorList>
    </citation>
    <scope>NUCLEOTIDE SEQUENCE [LARGE SCALE GENOMIC DNA]</scope>
    <source>
        <strain evidence="2 3">NCTC13063</strain>
    </source>
</reference>
<organism evidence="2 3">
    <name type="scientific">Segatella buccae</name>
    <dbReference type="NCBI Taxonomy" id="28126"/>
    <lineage>
        <taxon>Bacteria</taxon>
        <taxon>Pseudomonadati</taxon>
        <taxon>Bacteroidota</taxon>
        <taxon>Bacteroidia</taxon>
        <taxon>Bacteroidales</taxon>
        <taxon>Prevotellaceae</taxon>
        <taxon>Segatella</taxon>
    </lineage>
</organism>
<name>A0AAQ1UHU1_9BACT</name>
<dbReference type="Proteomes" id="UP000255283">
    <property type="component" value="Unassembled WGS sequence"/>
</dbReference>
<evidence type="ECO:0000313" key="2">
    <source>
        <dbReference type="EMBL" id="SUB79299.1"/>
    </source>
</evidence>
<feature type="signal peptide" evidence="1">
    <location>
        <begin position="1"/>
        <end position="23"/>
    </location>
</feature>
<protein>
    <submittedName>
        <fullName evidence="2">Predicted ATPase</fullName>
    </submittedName>
</protein>
<comment type="caution">
    <text evidence="2">The sequence shown here is derived from an EMBL/GenBank/DDBJ whole genome shotgun (WGS) entry which is preliminary data.</text>
</comment>
<evidence type="ECO:0000256" key="1">
    <source>
        <dbReference type="SAM" id="SignalP"/>
    </source>
</evidence>
<dbReference type="Gene3D" id="1.25.40.10">
    <property type="entry name" value="Tetratricopeptide repeat domain"/>
    <property type="match status" value="2"/>
</dbReference>
<keyword evidence="1" id="KW-0732">Signal</keyword>
<dbReference type="RefSeq" id="WP_115153190.1">
    <property type="nucleotide sequence ID" value="NZ_DBFWLE010000018.1"/>
</dbReference>
<dbReference type="InterPro" id="IPR019734">
    <property type="entry name" value="TPR_rpt"/>
</dbReference>
<evidence type="ECO:0000313" key="3">
    <source>
        <dbReference type="Proteomes" id="UP000255283"/>
    </source>
</evidence>
<dbReference type="Pfam" id="PF13174">
    <property type="entry name" value="TPR_6"/>
    <property type="match status" value="1"/>
</dbReference>
<dbReference type="SMART" id="SM00028">
    <property type="entry name" value="TPR"/>
    <property type="match status" value="3"/>
</dbReference>
<dbReference type="EMBL" id="UGTJ01000001">
    <property type="protein sequence ID" value="SUB79299.1"/>
    <property type="molecule type" value="Genomic_DNA"/>
</dbReference>
<accession>A0AAQ1UHU1</accession>
<dbReference type="InterPro" id="IPR011990">
    <property type="entry name" value="TPR-like_helical_dom_sf"/>
</dbReference>
<gene>
    <name evidence="2" type="ORF">NCTC13063_00559</name>
</gene>
<proteinExistence type="predicted"/>